<evidence type="ECO:0000256" key="4">
    <source>
        <dbReference type="RuleBase" id="RU004504"/>
    </source>
</evidence>
<protein>
    <submittedName>
        <fullName evidence="6">Class V aminotransferase</fullName>
    </submittedName>
</protein>
<keyword evidence="6" id="KW-0808">Transferase</keyword>
<reference evidence="6 7" key="1">
    <citation type="submission" date="2019-09" db="EMBL/GenBank/DDBJ databases">
        <authorList>
            <person name="Depoorter E."/>
        </authorList>
    </citation>
    <scope>NUCLEOTIDE SEQUENCE [LARGE SCALE GENOMIC DNA]</scope>
    <source>
        <strain evidence="6">R-71033</strain>
    </source>
</reference>
<gene>
    <name evidence="6" type="ORF">BCO71033_03924</name>
</gene>
<dbReference type="GO" id="GO:0019265">
    <property type="term" value="P:glycine biosynthetic process, by transamination of glyoxylate"/>
    <property type="evidence" value="ECO:0007669"/>
    <property type="project" value="TreeGrafter"/>
</dbReference>
<proteinExistence type="inferred from homology"/>
<dbReference type="PROSITE" id="PS00595">
    <property type="entry name" value="AA_TRANSFER_CLASS_5"/>
    <property type="match status" value="1"/>
</dbReference>
<dbReference type="PANTHER" id="PTHR21152">
    <property type="entry name" value="AMINOTRANSFERASE CLASS V"/>
    <property type="match status" value="1"/>
</dbReference>
<dbReference type="AlphaFoldDB" id="A0A6P2Z9H5"/>
<evidence type="ECO:0000313" key="7">
    <source>
        <dbReference type="Proteomes" id="UP000494109"/>
    </source>
</evidence>
<dbReference type="Proteomes" id="UP000494109">
    <property type="component" value="Unassembled WGS sequence"/>
</dbReference>
<dbReference type="InterPro" id="IPR015424">
    <property type="entry name" value="PyrdxlP-dep_Trfase"/>
</dbReference>
<feature type="domain" description="Aminotransferase class V" evidence="5">
    <location>
        <begin position="139"/>
        <end position="415"/>
    </location>
</feature>
<keyword evidence="6" id="KW-0032">Aminotransferase</keyword>
<evidence type="ECO:0000259" key="5">
    <source>
        <dbReference type="Pfam" id="PF00266"/>
    </source>
</evidence>
<evidence type="ECO:0000313" key="6">
    <source>
        <dbReference type="EMBL" id="VWD31561.1"/>
    </source>
</evidence>
<name>A0A6P2Z9H5_9BURK</name>
<sequence length="495" mass="53345">MSTKRGVIDGENRALDARVEPFHNLAGNPFPIRMTGVRPAHGWLARSPDRATVALSGRACLLREAAERGMIDQFAMQRGGRPCTSFPHLLPAMSIDYSPIPCPVVVPLDAILPEEPLLMMGAGPVPIPAAVAKANTIVINHLGATMAKIIEQVKEMARYVFQTRTKWVLGVAGPGSAAMEMAISNLAWRGTRVLSIRNGFFSARMAEMATRVGADVATLEVADRAVAGLDEIADAIARERPEIVTIVQGETSNTVWNRDLRDIAALAKAAGALVVVDAVCTLSTMPLEMDAWGIDAVITGGQKGLSSIPGVSLIAFSDAAWDRMKQRPEPNAHWCLDMALAENFWHNAGYHYTAPVSGVLALHEALRLVCAETLESRFARHLRCSLALQAGVESMGLKLYAPKDCRLNSVVGIETPEGLTPGMVCGHISKQYQVEISGSFGLPIVRIGQMGEQCREHNLFRTLHAFGRTMVDLKVPVDLPAGVAALEQELSRRGA</sequence>
<dbReference type="InterPro" id="IPR020578">
    <property type="entry name" value="Aminotrans_V_PyrdxlP_BS"/>
</dbReference>
<dbReference type="PANTHER" id="PTHR21152:SF40">
    <property type="entry name" value="ALANINE--GLYOXYLATE AMINOTRANSFERASE"/>
    <property type="match status" value="1"/>
</dbReference>
<dbReference type="InterPro" id="IPR015421">
    <property type="entry name" value="PyrdxlP-dep_Trfase_major"/>
</dbReference>
<organism evidence="6 7">
    <name type="scientific">Burkholderia contaminans</name>
    <dbReference type="NCBI Taxonomy" id="488447"/>
    <lineage>
        <taxon>Bacteria</taxon>
        <taxon>Pseudomonadati</taxon>
        <taxon>Pseudomonadota</taxon>
        <taxon>Betaproteobacteria</taxon>
        <taxon>Burkholderiales</taxon>
        <taxon>Burkholderiaceae</taxon>
        <taxon>Burkholderia</taxon>
        <taxon>Burkholderia cepacia complex</taxon>
    </lineage>
</organism>
<evidence type="ECO:0000256" key="2">
    <source>
        <dbReference type="ARBA" id="ARBA00022898"/>
    </source>
</evidence>
<dbReference type="Gene3D" id="3.40.640.10">
    <property type="entry name" value="Type I PLP-dependent aspartate aminotransferase-like (Major domain)"/>
    <property type="match status" value="1"/>
</dbReference>
<dbReference type="GO" id="GO:0008453">
    <property type="term" value="F:alanine-glyoxylate transaminase activity"/>
    <property type="evidence" value="ECO:0007669"/>
    <property type="project" value="TreeGrafter"/>
</dbReference>
<dbReference type="InterPro" id="IPR015422">
    <property type="entry name" value="PyrdxlP-dep_Trfase_small"/>
</dbReference>
<evidence type="ECO:0000256" key="1">
    <source>
        <dbReference type="ARBA" id="ARBA00001933"/>
    </source>
</evidence>
<keyword evidence="2" id="KW-0663">Pyridoxal phosphate</keyword>
<dbReference type="InterPro" id="IPR000192">
    <property type="entry name" value="Aminotrans_V_dom"/>
</dbReference>
<accession>A0A6P2Z9H5</accession>
<comment type="similarity">
    <text evidence="3">Belongs to the class-V pyridoxal-phosphate-dependent aminotransferase family.</text>
</comment>
<evidence type="ECO:0000256" key="3">
    <source>
        <dbReference type="RuleBase" id="RU004075"/>
    </source>
</evidence>
<dbReference type="GO" id="GO:0004760">
    <property type="term" value="F:L-serine-pyruvate transaminase activity"/>
    <property type="evidence" value="ECO:0007669"/>
    <property type="project" value="TreeGrafter"/>
</dbReference>
<dbReference type="SUPFAM" id="SSF53383">
    <property type="entry name" value="PLP-dependent transferases"/>
    <property type="match status" value="1"/>
</dbReference>
<dbReference type="EMBL" id="CABVQS010000016">
    <property type="protein sequence ID" value="VWD31561.1"/>
    <property type="molecule type" value="Genomic_DNA"/>
</dbReference>
<dbReference type="Gene3D" id="3.90.1150.10">
    <property type="entry name" value="Aspartate Aminotransferase, domain 1"/>
    <property type="match status" value="1"/>
</dbReference>
<dbReference type="Pfam" id="PF00266">
    <property type="entry name" value="Aminotran_5"/>
    <property type="match status" value="1"/>
</dbReference>
<comment type="cofactor">
    <cofactor evidence="1 4">
        <name>pyridoxal 5'-phosphate</name>
        <dbReference type="ChEBI" id="CHEBI:597326"/>
    </cofactor>
</comment>